<dbReference type="Proteomes" id="UP000240461">
    <property type="component" value="Segment"/>
</dbReference>
<dbReference type="Gene3D" id="1.50.40.10">
    <property type="entry name" value="Mitochondrial carrier domain"/>
    <property type="match status" value="1"/>
</dbReference>
<dbReference type="GO" id="GO:0016020">
    <property type="term" value="C:membrane"/>
    <property type="evidence" value="ECO:0007669"/>
    <property type="project" value="UniProtKB-SubCell"/>
</dbReference>
<keyword evidence="4" id="KW-0812">Transmembrane</keyword>
<accession>A0A0G2YAA7</accession>
<dbReference type="PROSITE" id="PS50920">
    <property type="entry name" value="SOLCAR"/>
    <property type="match status" value="2"/>
</dbReference>
<keyword evidence="6" id="KW-1133">Transmembrane helix</keyword>
<dbReference type="InterPro" id="IPR023395">
    <property type="entry name" value="MCP_dom_sf"/>
</dbReference>
<name>A0A0G2YAA7_9VIRU</name>
<evidence type="ECO:0000313" key="8">
    <source>
        <dbReference type="EMBL" id="AKI80011.1"/>
    </source>
</evidence>
<evidence type="ECO:0000256" key="2">
    <source>
        <dbReference type="ARBA" id="ARBA00006375"/>
    </source>
</evidence>
<organism evidence="8 9">
    <name type="scientific">Acanthamoeba polyphaga mimivirus Kroon</name>
    <dbReference type="NCBI Taxonomy" id="3069720"/>
    <lineage>
        <taxon>Viruses</taxon>
        <taxon>Varidnaviria</taxon>
        <taxon>Bamfordvirae</taxon>
        <taxon>Nucleocytoviricota</taxon>
        <taxon>Megaviricetes</taxon>
        <taxon>Imitervirales</taxon>
        <taxon>Mimiviridae</taxon>
        <taxon>Megamimivirinae</taxon>
        <taxon>Mimivirus</taxon>
        <taxon>Mimivirus lagoaense</taxon>
    </lineage>
</organism>
<dbReference type="SUPFAM" id="SSF103506">
    <property type="entry name" value="Mitochondrial carrier"/>
    <property type="match status" value="1"/>
</dbReference>
<comment type="similarity">
    <text evidence="2">Belongs to the mitochondrial carrier (TC 2.A.29) family.</text>
</comment>
<dbReference type="Pfam" id="PF00153">
    <property type="entry name" value="Mito_carr"/>
    <property type="match status" value="2"/>
</dbReference>
<evidence type="ECO:0000313" key="9">
    <source>
        <dbReference type="Proteomes" id="UP000240461"/>
    </source>
</evidence>
<dbReference type="EMBL" id="KM982402">
    <property type="protein sequence ID" value="AKI80011.1"/>
    <property type="molecule type" value="Genomic_DNA"/>
</dbReference>
<keyword evidence="5" id="KW-0677">Repeat</keyword>
<evidence type="ECO:0000256" key="6">
    <source>
        <dbReference type="ARBA" id="ARBA00022989"/>
    </source>
</evidence>
<keyword evidence="3" id="KW-0813">Transport</keyword>
<proteinExistence type="inferred from homology"/>
<evidence type="ECO:0000256" key="5">
    <source>
        <dbReference type="ARBA" id="ARBA00022737"/>
    </source>
</evidence>
<dbReference type="InterPro" id="IPR018108">
    <property type="entry name" value="MCP_transmembrane"/>
</dbReference>
<evidence type="ECO:0000256" key="4">
    <source>
        <dbReference type="ARBA" id="ARBA00022692"/>
    </source>
</evidence>
<sequence>MKYKYVINISVILLYQLIDKLIMAKYTDITNSAIATIVAEIITLPICTFKTNYQNNSTLSMQQCLKNIYTKNGISGFYKASVPAIMSQTYSTSSKYFMFRFFENKNYPYTNKMINGIISGILTSLITHPIDNIKIHLQMNDSFIHKLRENGFGLFYRGYSKSFGKTVISSSMFFPLYETFNEYFGKPIVSSMLTAIISTTIMQPLDFLKTRHIYGLSLYNGLNLQYYYRGLSLNLMRIVPHFVITMTTIDFLNKKTLYN</sequence>
<evidence type="ECO:0000256" key="1">
    <source>
        <dbReference type="ARBA" id="ARBA00004141"/>
    </source>
</evidence>
<evidence type="ECO:0000256" key="3">
    <source>
        <dbReference type="ARBA" id="ARBA00022448"/>
    </source>
</evidence>
<comment type="subcellular location">
    <subcellularLocation>
        <location evidence="1">Membrane</location>
        <topology evidence="1">Multi-pass membrane protein</topology>
    </subcellularLocation>
</comment>
<keyword evidence="9" id="KW-1185">Reference proteome</keyword>
<protein>
    <submittedName>
        <fullName evidence="8">Oxoglutarate/malate carrier protein</fullName>
    </submittedName>
</protein>
<keyword evidence="7" id="KW-0472">Membrane</keyword>
<evidence type="ECO:0000256" key="7">
    <source>
        <dbReference type="ARBA" id="ARBA00023136"/>
    </source>
</evidence>
<dbReference type="KEGG" id="vg:80513526"/>
<dbReference type="PANTHER" id="PTHR45667">
    <property type="entry name" value="S-ADENOSYLMETHIONINE MITOCHONDRIAL CARRIER PROTEIN"/>
    <property type="match status" value="1"/>
</dbReference>
<reference evidence="8 9" key="1">
    <citation type="submission" date="2014-10" db="EMBL/GenBank/DDBJ databases">
        <title>Pan-genome analysis of Brazilian lineage A amoebal mimiviruses.</title>
        <authorList>
            <person name="Assis F.L."/>
            <person name="Abrahao J.S."/>
            <person name="Kroon E.G."/>
            <person name="Dornas F.P."/>
            <person name="Andrade K.R."/>
            <person name="Borato P.V.M."/>
            <person name="Pilotto M.R."/>
            <person name="Benamar S."/>
            <person name="LaScola B."/>
            <person name="Colson P."/>
        </authorList>
    </citation>
    <scope>NUCLEOTIDE SEQUENCE [LARGE SCALE GENOMIC DNA]</scope>
    <source>
        <strain evidence="8 9">Kroon</strain>
    </source>
</reference>